<name>A0A2U3D6Y0_SULT2</name>
<evidence type="ECO:0000256" key="1">
    <source>
        <dbReference type="SAM" id="MobiDB-lite"/>
    </source>
</evidence>
<dbReference type="Proteomes" id="UP000245380">
    <property type="component" value="Unassembled WGS sequence"/>
</dbReference>
<organism evidence="2 3">
    <name type="scientific">Sulfoacidibacillus thermotolerans</name>
    <name type="common">Acidibacillus sulfuroxidans</name>
    <dbReference type="NCBI Taxonomy" id="1765684"/>
    <lineage>
        <taxon>Bacteria</taxon>
        <taxon>Bacillati</taxon>
        <taxon>Bacillota</taxon>
        <taxon>Bacilli</taxon>
        <taxon>Bacillales</taxon>
        <taxon>Alicyclobacillaceae</taxon>
        <taxon>Sulfoacidibacillus</taxon>
    </lineage>
</organism>
<evidence type="ECO:0000313" key="3">
    <source>
        <dbReference type="Proteomes" id="UP000245380"/>
    </source>
</evidence>
<protein>
    <submittedName>
        <fullName evidence="2">Uncharacterized protein</fullName>
    </submittedName>
</protein>
<dbReference type="AlphaFoldDB" id="A0A2U3D6Y0"/>
<gene>
    <name evidence="2" type="ORF">BM613_10730</name>
</gene>
<feature type="region of interest" description="Disordered" evidence="1">
    <location>
        <begin position="37"/>
        <end position="67"/>
    </location>
</feature>
<comment type="caution">
    <text evidence="2">The sequence shown here is derived from an EMBL/GenBank/DDBJ whole genome shotgun (WGS) entry which is preliminary data.</text>
</comment>
<dbReference type="EMBL" id="MPDK01000020">
    <property type="protein sequence ID" value="PWI57028.1"/>
    <property type="molecule type" value="Genomic_DNA"/>
</dbReference>
<reference evidence="2 3" key="1">
    <citation type="submission" date="2016-11" db="EMBL/GenBank/DDBJ databases">
        <title>Comparative genomics of Acidibacillus ferroxidans species.</title>
        <authorList>
            <person name="Oliveira G."/>
            <person name="Nunes G."/>
            <person name="Oliveira R."/>
            <person name="Araujo F."/>
            <person name="Salim A."/>
            <person name="Scholte L."/>
            <person name="Morais D."/>
            <person name="Nancucheo I."/>
            <person name="Johnson D.B."/>
            <person name="Grail B."/>
            <person name="Bittencourt J."/>
            <person name="Valadares R."/>
        </authorList>
    </citation>
    <scope>NUCLEOTIDE SEQUENCE [LARGE SCALE GENOMIC DNA]</scope>
    <source>
        <strain evidence="2 3">Y002</strain>
    </source>
</reference>
<dbReference type="InterPro" id="IPR017524">
    <property type="entry name" value="SASP_thioredoxin-like"/>
</dbReference>
<dbReference type="RefSeq" id="WP_109431197.1">
    <property type="nucleotide sequence ID" value="NZ_MPDK01000020.1"/>
</dbReference>
<evidence type="ECO:0000313" key="2">
    <source>
        <dbReference type="EMBL" id="PWI57028.1"/>
    </source>
</evidence>
<proteinExistence type="predicted"/>
<feature type="compositionally biased region" description="Basic residues" evidence="1">
    <location>
        <begin position="37"/>
        <end position="49"/>
    </location>
</feature>
<sequence length="67" mass="7736">MSGNRGNDIDQIQTAIAQTAAHQAVDQAVLLDMKMSKKQRDHVAVRNRRRDQSLEGYRRSLHRELHL</sequence>
<accession>A0A2U3D6Y0</accession>
<keyword evidence="3" id="KW-1185">Reference proteome</keyword>
<dbReference type="Pfam" id="PF19824">
    <property type="entry name" value="Tlp"/>
    <property type="match status" value="1"/>
</dbReference>
<feature type="compositionally biased region" description="Basic and acidic residues" evidence="1">
    <location>
        <begin position="50"/>
        <end position="67"/>
    </location>
</feature>